<organism evidence="3 4">
    <name type="scientific">Rehmannia glutinosa</name>
    <name type="common">Chinese foxglove</name>
    <dbReference type="NCBI Taxonomy" id="99300"/>
    <lineage>
        <taxon>Eukaryota</taxon>
        <taxon>Viridiplantae</taxon>
        <taxon>Streptophyta</taxon>
        <taxon>Embryophyta</taxon>
        <taxon>Tracheophyta</taxon>
        <taxon>Spermatophyta</taxon>
        <taxon>Magnoliopsida</taxon>
        <taxon>eudicotyledons</taxon>
        <taxon>Gunneridae</taxon>
        <taxon>Pentapetalae</taxon>
        <taxon>asterids</taxon>
        <taxon>lamiids</taxon>
        <taxon>Lamiales</taxon>
        <taxon>Orobanchaceae</taxon>
        <taxon>Rehmannieae</taxon>
        <taxon>Rehmannia</taxon>
    </lineage>
</organism>
<dbReference type="EMBL" id="JABTTQ020000004">
    <property type="protein sequence ID" value="KAK6158580.1"/>
    <property type="molecule type" value="Genomic_DNA"/>
</dbReference>
<comment type="caution">
    <text evidence="3">The sequence shown here is derived from an EMBL/GenBank/DDBJ whole genome shotgun (WGS) entry which is preliminary data.</text>
</comment>
<dbReference type="InterPro" id="IPR023213">
    <property type="entry name" value="CAT-like_dom_sf"/>
</dbReference>
<evidence type="ECO:0000256" key="2">
    <source>
        <dbReference type="ARBA" id="ARBA00022679"/>
    </source>
</evidence>
<dbReference type="Gene3D" id="3.30.559.10">
    <property type="entry name" value="Chloramphenicol acetyltransferase-like domain"/>
    <property type="match status" value="2"/>
</dbReference>
<protein>
    <submittedName>
        <fullName evidence="3">Uncharacterized protein</fullName>
    </submittedName>
</protein>
<dbReference type="Pfam" id="PF02458">
    <property type="entry name" value="Transferase"/>
    <property type="match status" value="1"/>
</dbReference>
<dbReference type="Proteomes" id="UP001318860">
    <property type="component" value="Unassembled WGS sequence"/>
</dbReference>
<reference evidence="3 4" key="1">
    <citation type="journal article" date="2021" name="Comput. Struct. Biotechnol. J.">
        <title>De novo genome assembly of the potent medicinal plant Rehmannia glutinosa using nanopore technology.</title>
        <authorList>
            <person name="Ma L."/>
            <person name="Dong C."/>
            <person name="Song C."/>
            <person name="Wang X."/>
            <person name="Zheng X."/>
            <person name="Niu Y."/>
            <person name="Chen S."/>
            <person name="Feng W."/>
        </authorList>
    </citation>
    <scope>NUCLEOTIDE SEQUENCE [LARGE SCALE GENOMIC DNA]</scope>
    <source>
        <strain evidence="3">DH-2019</strain>
    </source>
</reference>
<comment type="similarity">
    <text evidence="1">Belongs to the plant acyltransferase family.</text>
</comment>
<evidence type="ECO:0000313" key="4">
    <source>
        <dbReference type="Proteomes" id="UP001318860"/>
    </source>
</evidence>
<evidence type="ECO:0000256" key="1">
    <source>
        <dbReference type="ARBA" id="ARBA00009861"/>
    </source>
</evidence>
<dbReference type="PANTHER" id="PTHR31147">
    <property type="entry name" value="ACYL TRANSFERASE 4"/>
    <property type="match status" value="1"/>
</dbReference>
<sequence length="452" mass="50591">MALSFQVIHKKPELVSPAKPTTHEIKAISDIDDQESLRSHYPMIMFYKNNPSMKGKDPVNVIREALAKALVYYYPYTGRLVEEPDKKLKVDCTAKGVGFLEADAQVTLEQLGDTIQPPCPYSEFLLAGDEGMLDCPLMFIQVTRLMCGGFVLAIRFNHVMSDALGSLQFVTALSEIAKGASTPSILPVWQRDLLTARDPPRVTQAHPEYEIYRDHKSIIPSTIDNKNLVRRSFSFGPEEIKAIRKNLSPETRSCSNFDLISACLWRSRTRALQFNPDDDMRITCVVNGRGKNFLDLPVGYYGNAILCPAKVSKAKILCESPLGYAVKLVKEARTQATEEYARSTIDFIATKGRPEITHPGNLIVSDASKVGFDNVDFGWGKPIYGGTMYGVTYHNSSVYARYRNLKGQSVMVVPVCLPAEVMEKFESELRRSIWEPVESSNTSHPIMFLSKL</sequence>
<evidence type="ECO:0000313" key="3">
    <source>
        <dbReference type="EMBL" id="KAK6158580.1"/>
    </source>
</evidence>
<proteinExistence type="inferred from homology"/>
<keyword evidence="4" id="KW-1185">Reference proteome</keyword>
<name>A0ABR0XHC5_REHGL</name>
<accession>A0ABR0XHC5</accession>
<dbReference type="PANTHER" id="PTHR31147:SF66">
    <property type="entry name" value="OS05G0315700 PROTEIN"/>
    <property type="match status" value="1"/>
</dbReference>
<dbReference type="InterPro" id="IPR050898">
    <property type="entry name" value="Plant_acyltransferase"/>
</dbReference>
<keyword evidence="2" id="KW-0808">Transferase</keyword>
<gene>
    <name evidence="3" type="ORF">DH2020_005894</name>
</gene>